<feature type="domain" description="Band 7" evidence="3">
    <location>
        <begin position="6"/>
        <end position="163"/>
    </location>
</feature>
<dbReference type="AlphaFoldDB" id="A0A1H8AYE2"/>
<dbReference type="PANTHER" id="PTHR10264:SF19">
    <property type="entry name" value="AT06885P-RELATED"/>
    <property type="match status" value="1"/>
</dbReference>
<dbReference type="InterPro" id="IPR001107">
    <property type="entry name" value="Band_7"/>
</dbReference>
<dbReference type="SUPFAM" id="SSF117892">
    <property type="entry name" value="Band 7/SPFH domain"/>
    <property type="match status" value="1"/>
</dbReference>
<dbReference type="FunFam" id="3.30.479.30:FF:000004">
    <property type="entry name" value="Putative membrane protease family, stomatin"/>
    <property type="match status" value="1"/>
</dbReference>
<dbReference type="RefSeq" id="WP_055506762.1">
    <property type="nucleotide sequence ID" value="NZ_BBZG01000004.1"/>
</dbReference>
<evidence type="ECO:0000259" key="3">
    <source>
        <dbReference type="SMART" id="SM00244"/>
    </source>
</evidence>
<evidence type="ECO:0000256" key="2">
    <source>
        <dbReference type="SAM" id="MobiDB-lite"/>
    </source>
</evidence>
<sequence length="268" mass="29683">MTVPNLGIAIVRQYERGVVFRLGEVRGVREPGLRLMIPLVDRMRKVSLRTVTMPVPSQQVITRDNVSIGVAAVAYFRRVDPVKSIVEIEDVDSAVNQIAQTTVRNVVGRSLLDQVLTDTQTLNESIKDILDRITQQWGVFVHLVELKDIELPQTMQRAMARQAEAEREKRAKIIAAEGEALSAGRLAEAADVIAEHPIALQLRNLQVLGEIAVERNSTIVFPAQFLTGVEELVHFVERQREGAAGLQPLARPTAVRTSTGEPAVPRPR</sequence>
<accession>A0A1H8AYE2</accession>
<dbReference type="GO" id="GO:0098552">
    <property type="term" value="C:side of membrane"/>
    <property type="evidence" value="ECO:0007669"/>
    <property type="project" value="UniProtKB-ARBA"/>
</dbReference>
<evidence type="ECO:0000313" key="4">
    <source>
        <dbReference type="EMBL" id="SEM75762.1"/>
    </source>
</evidence>
<reference evidence="4 5" key="1">
    <citation type="submission" date="2016-10" db="EMBL/GenBank/DDBJ databases">
        <authorList>
            <person name="de Groot N.N."/>
        </authorList>
    </citation>
    <scope>NUCLEOTIDE SEQUENCE [LARGE SCALE GENOMIC DNA]</scope>
    <source>
        <strain evidence="4 5">DSM 43357</strain>
    </source>
</reference>
<dbReference type="PRINTS" id="PR00721">
    <property type="entry name" value="STOMATIN"/>
</dbReference>
<feature type="region of interest" description="Disordered" evidence="2">
    <location>
        <begin position="246"/>
        <end position="268"/>
    </location>
</feature>
<dbReference type="GO" id="GO:0005886">
    <property type="term" value="C:plasma membrane"/>
    <property type="evidence" value="ECO:0007669"/>
    <property type="project" value="InterPro"/>
</dbReference>
<organism evidence="4 5">
    <name type="scientific">Nonomuraea pusilla</name>
    <dbReference type="NCBI Taxonomy" id="46177"/>
    <lineage>
        <taxon>Bacteria</taxon>
        <taxon>Bacillati</taxon>
        <taxon>Actinomycetota</taxon>
        <taxon>Actinomycetes</taxon>
        <taxon>Streptosporangiales</taxon>
        <taxon>Streptosporangiaceae</taxon>
        <taxon>Nonomuraea</taxon>
    </lineage>
</organism>
<dbReference type="OrthoDB" id="9809197at2"/>
<evidence type="ECO:0000313" key="5">
    <source>
        <dbReference type="Proteomes" id="UP000198953"/>
    </source>
</evidence>
<dbReference type="Gene3D" id="3.30.479.30">
    <property type="entry name" value="Band 7 domain"/>
    <property type="match status" value="1"/>
</dbReference>
<dbReference type="CDD" id="cd08826">
    <property type="entry name" value="SPFH_eoslipins_u1"/>
    <property type="match status" value="1"/>
</dbReference>
<dbReference type="Proteomes" id="UP000198953">
    <property type="component" value="Unassembled WGS sequence"/>
</dbReference>
<dbReference type="SMART" id="SM00244">
    <property type="entry name" value="PHB"/>
    <property type="match status" value="1"/>
</dbReference>
<dbReference type="InterPro" id="IPR001972">
    <property type="entry name" value="Stomatin_HflK_fam"/>
</dbReference>
<protein>
    <submittedName>
        <fullName evidence="4">SPFH domain / Band 7 family protein</fullName>
    </submittedName>
</protein>
<dbReference type="Gene3D" id="6.10.250.2090">
    <property type="match status" value="1"/>
</dbReference>
<name>A0A1H8AYE2_9ACTN</name>
<dbReference type="STRING" id="46177.SAMN05660976_05956"/>
<dbReference type="Pfam" id="PF01145">
    <property type="entry name" value="Band_7"/>
    <property type="match status" value="1"/>
</dbReference>
<proteinExistence type="inferred from homology"/>
<keyword evidence="5" id="KW-1185">Reference proteome</keyword>
<dbReference type="InterPro" id="IPR036013">
    <property type="entry name" value="Band_7/SPFH_dom_sf"/>
</dbReference>
<evidence type="ECO:0000256" key="1">
    <source>
        <dbReference type="ARBA" id="ARBA00008164"/>
    </source>
</evidence>
<comment type="similarity">
    <text evidence="1">Belongs to the band 7/mec-2 family.</text>
</comment>
<dbReference type="EMBL" id="FOBF01000017">
    <property type="protein sequence ID" value="SEM75762.1"/>
    <property type="molecule type" value="Genomic_DNA"/>
</dbReference>
<gene>
    <name evidence="4" type="ORF">SAMN05660976_05956</name>
</gene>
<dbReference type="InterPro" id="IPR043202">
    <property type="entry name" value="Band-7_stomatin-like"/>
</dbReference>
<dbReference type="PANTHER" id="PTHR10264">
    <property type="entry name" value="BAND 7 PROTEIN-RELATED"/>
    <property type="match status" value="1"/>
</dbReference>